<name>A0A9P0TIU2_PIEBR</name>
<evidence type="ECO:0000313" key="3">
    <source>
        <dbReference type="Proteomes" id="UP001152562"/>
    </source>
</evidence>
<dbReference type="Gene3D" id="3.40.50.150">
    <property type="entry name" value="Vaccinia Virus protein VP39"/>
    <property type="match status" value="1"/>
</dbReference>
<accession>A0A9P0TIU2</accession>
<dbReference type="SUPFAM" id="SSF53335">
    <property type="entry name" value="S-adenosyl-L-methionine-dependent methyltransferases"/>
    <property type="match status" value="1"/>
</dbReference>
<protein>
    <recommendedName>
        <fullName evidence="1">Methyltransferase domain-containing protein</fullName>
    </recommendedName>
</protein>
<dbReference type="AlphaFoldDB" id="A0A9P0TIU2"/>
<dbReference type="EMBL" id="CALOZG010000008">
    <property type="protein sequence ID" value="CAH4029573.1"/>
    <property type="molecule type" value="Genomic_DNA"/>
</dbReference>
<evidence type="ECO:0000313" key="2">
    <source>
        <dbReference type="EMBL" id="CAH4029573.1"/>
    </source>
</evidence>
<dbReference type="PANTHER" id="PTHR12496">
    <property type="entry name" value="CGI-41 METHYLTRANSFERASE"/>
    <property type="match status" value="1"/>
</dbReference>
<sequence length="431" mass="50471">MALPTAFHEPQEYFEECLKLFEEYQHLYIFPNTDLIVKQVLENISVQGLDDVDVFDESFDLCENICNDYLRNFFLKTKRLKIRYSEFQEQDLQFFIVAPLSLKKKHEIAYLSEEIDVVCKETGCETVVDFGAGLGYLDQQIFKTSNFKVLGLECNENNYVNAKKRQRKYHFDSLENVKYIKHTITERSDNEILKFIRDKFHSEQFCICGLHACADLTVDAINLFIKMEHARAIVVMPCCYHKISQNGDGVFKNFPLSYCLKCTSKSYNANINIPFLRLAAQPPNKTDEKMEDLVFSLLARATLQKYAYEHNIILRRKKRKAVRFKTKQRDFNAYVHDAVESGFSFIFNGDSEMNTPDLDELSSLWQQHSLITFKKAAIFIVLQNNLQQIFENFILYDRLLYLKENGITNCEFKRIVNEKLSPRCFALIAKK</sequence>
<reference evidence="2" key="1">
    <citation type="submission" date="2022-05" db="EMBL/GenBank/DDBJ databases">
        <authorList>
            <person name="Okamura Y."/>
        </authorList>
    </citation>
    <scope>NUCLEOTIDE SEQUENCE</scope>
</reference>
<dbReference type="Pfam" id="PF13679">
    <property type="entry name" value="Methyltransf_32"/>
    <property type="match status" value="1"/>
</dbReference>
<comment type="caution">
    <text evidence="2">The sequence shown here is derived from an EMBL/GenBank/DDBJ whole genome shotgun (WGS) entry which is preliminary data.</text>
</comment>
<feature type="domain" description="Methyltransferase" evidence="1">
    <location>
        <begin position="103"/>
        <end position="245"/>
    </location>
</feature>
<organism evidence="2 3">
    <name type="scientific">Pieris brassicae</name>
    <name type="common">White butterfly</name>
    <name type="synonym">Large white butterfly</name>
    <dbReference type="NCBI Taxonomy" id="7116"/>
    <lineage>
        <taxon>Eukaryota</taxon>
        <taxon>Metazoa</taxon>
        <taxon>Ecdysozoa</taxon>
        <taxon>Arthropoda</taxon>
        <taxon>Hexapoda</taxon>
        <taxon>Insecta</taxon>
        <taxon>Pterygota</taxon>
        <taxon>Neoptera</taxon>
        <taxon>Endopterygota</taxon>
        <taxon>Lepidoptera</taxon>
        <taxon>Glossata</taxon>
        <taxon>Ditrysia</taxon>
        <taxon>Papilionoidea</taxon>
        <taxon>Pieridae</taxon>
        <taxon>Pierinae</taxon>
        <taxon>Pieris</taxon>
    </lineage>
</organism>
<dbReference type="PANTHER" id="PTHR12496:SF0">
    <property type="entry name" value="METHYLTRANSFERASE DOMAIN-CONTAINING PROTEIN"/>
    <property type="match status" value="1"/>
</dbReference>
<gene>
    <name evidence="2" type="ORF">PIBRA_LOCUS6312</name>
</gene>
<dbReference type="InterPro" id="IPR052220">
    <property type="entry name" value="METTL25"/>
</dbReference>
<keyword evidence="3" id="KW-1185">Reference proteome</keyword>
<evidence type="ECO:0000259" key="1">
    <source>
        <dbReference type="Pfam" id="PF13679"/>
    </source>
</evidence>
<dbReference type="Proteomes" id="UP001152562">
    <property type="component" value="Unassembled WGS sequence"/>
</dbReference>
<dbReference type="InterPro" id="IPR025714">
    <property type="entry name" value="Methyltranfer_dom"/>
</dbReference>
<dbReference type="InterPro" id="IPR029063">
    <property type="entry name" value="SAM-dependent_MTases_sf"/>
</dbReference>
<proteinExistence type="predicted"/>